<dbReference type="GO" id="GO:0006412">
    <property type="term" value="P:translation"/>
    <property type="evidence" value="ECO:0007669"/>
    <property type="project" value="InterPro"/>
</dbReference>
<accession>A0A1C9C828</accession>
<gene>
    <name evidence="6" type="primary">rpl28</name>
    <name evidence="6" type="ORF">Riqu_061</name>
</gene>
<dbReference type="Gene3D" id="2.30.170.40">
    <property type="entry name" value="Ribosomal protein L28/L24"/>
    <property type="match status" value="1"/>
</dbReference>
<evidence type="ECO:0000256" key="2">
    <source>
        <dbReference type="ARBA" id="ARBA00022980"/>
    </source>
</evidence>
<reference evidence="6" key="1">
    <citation type="journal article" date="2016" name="BMC Biol.">
        <title>Parallel evolution of highly conserved plastid genome architecture in red seaweeds and seed plants.</title>
        <authorList>
            <person name="Lee J."/>
            <person name="Cho C.H."/>
            <person name="Park S.I."/>
            <person name="Choi J.W."/>
            <person name="Song H.S."/>
            <person name="West J.A."/>
            <person name="Bhattacharya D."/>
            <person name="Yoon H.S."/>
        </authorList>
    </citation>
    <scope>NUCLEOTIDE SEQUENCE</scope>
</reference>
<evidence type="ECO:0000256" key="3">
    <source>
        <dbReference type="ARBA" id="ARBA00023274"/>
    </source>
</evidence>
<evidence type="ECO:0000256" key="4">
    <source>
        <dbReference type="ARBA" id="ARBA00035265"/>
    </source>
</evidence>
<evidence type="ECO:0000313" key="6">
    <source>
        <dbReference type="EMBL" id="AOM64540.1"/>
    </source>
</evidence>
<keyword evidence="3" id="KW-0687">Ribonucleoprotein</keyword>
<comment type="similarity">
    <text evidence="1">Belongs to the bacterial ribosomal protein bL28 family.</text>
</comment>
<dbReference type="Pfam" id="PF00830">
    <property type="entry name" value="Ribosomal_L28"/>
    <property type="match status" value="1"/>
</dbReference>
<dbReference type="GO" id="GO:0005840">
    <property type="term" value="C:ribosome"/>
    <property type="evidence" value="ECO:0007669"/>
    <property type="project" value="UniProtKB-KW"/>
</dbReference>
<dbReference type="InterPro" id="IPR034704">
    <property type="entry name" value="Ribosomal_bL28/bL31-like_sf"/>
</dbReference>
<dbReference type="InterPro" id="IPR037147">
    <property type="entry name" value="Ribosomal_bL28_sf"/>
</dbReference>
<name>A0A1C9C828_9FLOR</name>
<dbReference type="SUPFAM" id="SSF143800">
    <property type="entry name" value="L28p-like"/>
    <property type="match status" value="1"/>
</dbReference>
<keyword evidence="6" id="KW-0934">Plastid</keyword>
<geneLocation type="plastid" evidence="6"/>
<dbReference type="EMBL" id="KX284710">
    <property type="protein sequence ID" value="AOM64540.1"/>
    <property type="molecule type" value="Genomic_DNA"/>
</dbReference>
<protein>
    <recommendedName>
        <fullName evidence="4">Large ribosomal subunit protein bL28c</fullName>
    </recommendedName>
    <alternativeName>
        <fullName evidence="5">50S ribosomal protein L28, chloroplastic</fullName>
    </alternativeName>
</protein>
<dbReference type="NCBIfam" id="TIGR00009">
    <property type="entry name" value="L28"/>
    <property type="match status" value="1"/>
</dbReference>
<dbReference type="PANTHER" id="PTHR13528:SF2">
    <property type="entry name" value="LARGE RIBOSOMAL SUBUNIT PROTEIN BL28M"/>
    <property type="match status" value="1"/>
</dbReference>
<dbReference type="GO" id="GO:0003735">
    <property type="term" value="F:structural constituent of ribosome"/>
    <property type="evidence" value="ECO:0007669"/>
    <property type="project" value="InterPro"/>
</dbReference>
<evidence type="ECO:0000256" key="5">
    <source>
        <dbReference type="ARBA" id="ARBA00035447"/>
    </source>
</evidence>
<dbReference type="AlphaFoldDB" id="A0A1C9C828"/>
<dbReference type="InterPro" id="IPR026569">
    <property type="entry name" value="Ribosomal_bL28"/>
</dbReference>
<dbReference type="GO" id="GO:1990904">
    <property type="term" value="C:ribonucleoprotein complex"/>
    <property type="evidence" value="ECO:0007669"/>
    <property type="project" value="UniProtKB-KW"/>
</dbReference>
<sequence>MSRICKATKKKSNNGYSISHSHVRTKRIQYVNLQNKRVWSNQQNKWIKMKISTKAIKSLHKLYISI</sequence>
<dbReference type="PANTHER" id="PTHR13528">
    <property type="entry name" value="39S RIBOSOMAL PROTEIN L28, MITOCHONDRIAL"/>
    <property type="match status" value="1"/>
</dbReference>
<proteinExistence type="inferred from homology"/>
<organism evidence="6">
    <name type="scientific">Riquetophycus sp</name>
    <dbReference type="NCBI Taxonomy" id="1897556"/>
    <lineage>
        <taxon>Eukaryota</taxon>
        <taxon>Rhodophyta</taxon>
        <taxon>Florideophyceae</taxon>
        <taxon>Rhodymeniophycidae</taxon>
        <taxon>Peyssonneliales</taxon>
        <taxon>Peyssonneliaceae</taxon>
        <taxon>Riquetophycus</taxon>
    </lineage>
</organism>
<dbReference type="InterPro" id="IPR001383">
    <property type="entry name" value="Ribosomal_bL28_bact-type"/>
</dbReference>
<evidence type="ECO:0000256" key="1">
    <source>
        <dbReference type="ARBA" id="ARBA00008760"/>
    </source>
</evidence>
<keyword evidence="2 6" id="KW-0689">Ribosomal protein</keyword>
<dbReference type="HAMAP" id="MF_00373">
    <property type="entry name" value="Ribosomal_bL28"/>
    <property type="match status" value="1"/>
</dbReference>